<dbReference type="InterPro" id="IPR039429">
    <property type="entry name" value="SHMT-like_dom"/>
</dbReference>
<organism evidence="6 7">
    <name type="scientific">Dictyobacter aurantiacus</name>
    <dbReference type="NCBI Taxonomy" id="1936993"/>
    <lineage>
        <taxon>Bacteria</taxon>
        <taxon>Bacillati</taxon>
        <taxon>Chloroflexota</taxon>
        <taxon>Ktedonobacteria</taxon>
        <taxon>Ktedonobacterales</taxon>
        <taxon>Dictyobacteraceae</taxon>
        <taxon>Dictyobacter</taxon>
    </lineage>
</organism>
<keyword evidence="3 4" id="KW-0663">Pyridoxal phosphate</keyword>
<dbReference type="InterPro" id="IPR015422">
    <property type="entry name" value="PyrdxlP-dep_Trfase_small"/>
</dbReference>
<feature type="domain" description="Serine hydroxymethyltransferase-like" evidence="5">
    <location>
        <begin position="8"/>
        <end position="405"/>
    </location>
</feature>
<evidence type="ECO:0000313" key="7">
    <source>
        <dbReference type="Proteomes" id="UP000287224"/>
    </source>
</evidence>
<dbReference type="InterPro" id="IPR015421">
    <property type="entry name" value="PyrdxlP-dep_Trfase_major"/>
</dbReference>
<dbReference type="Pfam" id="PF00464">
    <property type="entry name" value="SHMT"/>
    <property type="match status" value="1"/>
</dbReference>
<dbReference type="InterPro" id="IPR015424">
    <property type="entry name" value="PyrdxlP-dep_Trfase"/>
</dbReference>
<keyword evidence="7" id="KW-1185">Reference proteome</keyword>
<dbReference type="PANTHER" id="PTHR11680:SF35">
    <property type="entry name" value="SERINE HYDROXYMETHYLTRANSFERASE 1"/>
    <property type="match status" value="1"/>
</dbReference>
<dbReference type="GO" id="GO:0008168">
    <property type="term" value="F:methyltransferase activity"/>
    <property type="evidence" value="ECO:0007669"/>
    <property type="project" value="UniProtKB-KW"/>
</dbReference>
<gene>
    <name evidence="6" type="ORF">KDAU_10290</name>
</gene>
<dbReference type="GO" id="GO:0035999">
    <property type="term" value="P:tetrahydrofolate interconversion"/>
    <property type="evidence" value="ECO:0007669"/>
    <property type="project" value="InterPro"/>
</dbReference>
<evidence type="ECO:0000256" key="2">
    <source>
        <dbReference type="ARBA" id="ARBA00006376"/>
    </source>
</evidence>
<dbReference type="Gene3D" id="3.40.640.10">
    <property type="entry name" value="Type I PLP-dependent aspartate aminotransferase-like (Major domain)"/>
    <property type="match status" value="1"/>
</dbReference>
<comment type="caution">
    <text evidence="6">The sequence shown here is derived from an EMBL/GenBank/DDBJ whole genome shotgun (WGS) entry which is preliminary data.</text>
</comment>
<evidence type="ECO:0000313" key="6">
    <source>
        <dbReference type="EMBL" id="GCE03700.1"/>
    </source>
</evidence>
<dbReference type="GO" id="GO:0004372">
    <property type="term" value="F:glycine hydroxymethyltransferase activity"/>
    <property type="evidence" value="ECO:0007669"/>
    <property type="project" value="InterPro"/>
</dbReference>
<dbReference type="EMBL" id="BIFQ01000001">
    <property type="protein sequence ID" value="GCE03700.1"/>
    <property type="molecule type" value="Genomic_DNA"/>
</dbReference>
<comment type="cofactor">
    <cofactor evidence="1 4">
        <name>pyridoxal 5'-phosphate</name>
        <dbReference type="ChEBI" id="CHEBI:597326"/>
    </cofactor>
</comment>
<dbReference type="RefSeq" id="WP_126594943.1">
    <property type="nucleotide sequence ID" value="NZ_BIFQ01000001.1"/>
</dbReference>
<comment type="similarity">
    <text evidence="2">Belongs to the SHMT family.</text>
</comment>
<dbReference type="GO" id="GO:0005737">
    <property type="term" value="C:cytoplasm"/>
    <property type="evidence" value="ECO:0007669"/>
    <property type="project" value="TreeGrafter"/>
</dbReference>
<dbReference type="Gene3D" id="3.90.1150.10">
    <property type="entry name" value="Aspartate Aminotransferase, domain 1"/>
    <property type="match status" value="1"/>
</dbReference>
<evidence type="ECO:0000259" key="5">
    <source>
        <dbReference type="Pfam" id="PF00464"/>
    </source>
</evidence>
<dbReference type="GO" id="GO:0030170">
    <property type="term" value="F:pyridoxal phosphate binding"/>
    <property type="evidence" value="ECO:0007669"/>
    <property type="project" value="InterPro"/>
</dbReference>
<protein>
    <submittedName>
        <fullName evidence="6">Serine hydroxymethyltransferase</fullName>
    </submittedName>
</protein>
<sequence length="431" mass="47789">MTIDIHDIEAIIQQQDTWRQTQTINLIASENTPSEAVRRVQTSDFMGRYAEGHPNEGEQVNRYYQGTRYIDQIERMAEQELLKLFHARQADVRPISGNAANTALALSILRGGDTVIANSTDAGGHISHGAVGVFGRRIQNRGQSLKIGGEHSINLHYLPLTEDRYHVDAQKTIELVDQLNPQLVILGKSLFLFPEPVSEIAAFCKTKEIPVLYDGAHVLGLVAGGQFQSPLQEGATWMTGSTHKTFPGPQRGVILSNLEDAAAIKKYWQPADRGVFPGSSSNHHLHTLPALLVATREMQRYGHEYAAQIVRNAQALGRSLDELGTPVEAREFGYTRSHMIAVNVAQWGGGVEVARRLEESDIILNYNMLPGDADPRNPSGLRIGVSEMTRFGMDEHSMAELAQLIHESVRGKNVKSQVNALRARYVEMKYI</sequence>
<dbReference type="OrthoDB" id="9803871at2"/>
<dbReference type="PANTHER" id="PTHR11680">
    <property type="entry name" value="SERINE HYDROXYMETHYLTRANSFERASE"/>
    <property type="match status" value="1"/>
</dbReference>
<dbReference type="InterPro" id="IPR049943">
    <property type="entry name" value="Ser_HO-MeTrfase-like"/>
</dbReference>
<dbReference type="AlphaFoldDB" id="A0A401Z9Z3"/>
<feature type="modified residue" description="N6-(pyridoxal phosphate)lysine" evidence="4">
    <location>
        <position position="244"/>
    </location>
</feature>
<dbReference type="Proteomes" id="UP000287224">
    <property type="component" value="Unassembled WGS sequence"/>
</dbReference>
<reference evidence="7" key="1">
    <citation type="submission" date="2018-12" db="EMBL/GenBank/DDBJ databases">
        <title>Tengunoibacter tsumagoiensis gen. nov., sp. nov., Dictyobacter kobayashii sp. nov., D. alpinus sp. nov., and D. joshuensis sp. nov. and description of Dictyobacteraceae fam. nov. within the order Ktedonobacterales isolated from Tengu-no-mugimeshi.</title>
        <authorList>
            <person name="Wang C.M."/>
            <person name="Zheng Y."/>
            <person name="Sakai Y."/>
            <person name="Toyoda A."/>
            <person name="Minakuchi Y."/>
            <person name="Abe K."/>
            <person name="Yokota A."/>
            <person name="Yabe S."/>
        </authorList>
    </citation>
    <scope>NUCLEOTIDE SEQUENCE [LARGE SCALE GENOMIC DNA]</scope>
    <source>
        <strain evidence="7">S-27</strain>
    </source>
</reference>
<proteinExistence type="inferred from homology"/>
<dbReference type="PIRSF" id="PIRSF000412">
    <property type="entry name" value="SHMT"/>
    <property type="match status" value="1"/>
</dbReference>
<keyword evidence="6" id="KW-0489">Methyltransferase</keyword>
<dbReference type="GO" id="GO:0032259">
    <property type="term" value="P:methylation"/>
    <property type="evidence" value="ECO:0007669"/>
    <property type="project" value="UniProtKB-KW"/>
</dbReference>
<dbReference type="SUPFAM" id="SSF53383">
    <property type="entry name" value="PLP-dependent transferases"/>
    <property type="match status" value="1"/>
</dbReference>
<evidence type="ECO:0000256" key="1">
    <source>
        <dbReference type="ARBA" id="ARBA00001933"/>
    </source>
</evidence>
<evidence type="ECO:0000256" key="4">
    <source>
        <dbReference type="PIRSR" id="PIRSR000412-50"/>
    </source>
</evidence>
<dbReference type="InterPro" id="IPR001085">
    <property type="entry name" value="Ser_HO-MeTrfase"/>
</dbReference>
<name>A0A401Z9Z3_9CHLR</name>
<keyword evidence="6" id="KW-0808">Transferase</keyword>
<dbReference type="GO" id="GO:0019264">
    <property type="term" value="P:glycine biosynthetic process from serine"/>
    <property type="evidence" value="ECO:0007669"/>
    <property type="project" value="InterPro"/>
</dbReference>
<dbReference type="NCBIfam" id="NF000586">
    <property type="entry name" value="PRK00011.1"/>
    <property type="match status" value="1"/>
</dbReference>
<accession>A0A401Z9Z3</accession>
<evidence type="ECO:0000256" key="3">
    <source>
        <dbReference type="ARBA" id="ARBA00022898"/>
    </source>
</evidence>